<dbReference type="InterPro" id="IPR030949">
    <property type="entry name" value="ECF_S_folate_fam"/>
</dbReference>
<keyword evidence="1" id="KW-1133">Transmembrane helix</keyword>
<reference evidence="2" key="1">
    <citation type="submission" date="2020-11" db="EMBL/GenBank/DDBJ databases">
        <title>Halonatronomonas betainensis gen. nov., sp. nov. a novel haloalkaliphilic representative of the family Halanaerobiacae capable of betaine degradation.</title>
        <authorList>
            <person name="Boltyanskaya Y."/>
            <person name="Kevbrin V."/>
            <person name="Detkova E."/>
            <person name="Grouzdev D.S."/>
            <person name="Koziaeva V."/>
            <person name="Zhilina T."/>
        </authorList>
    </citation>
    <scope>NUCLEOTIDE SEQUENCE</scope>
    <source>
        <strain evidence="2">Z-7014</strain>
    </source>
</reference>
<dbReference type="AlphaFoldDB" id="A0A931ASK9"/>
<organism evidence="2 3">
    <name type="scientific">Halonatronomonas betaini</name>
    <dbReference type="NCBI Taxonomy" id="2778430"/>
    <lineage>
        <taxon>Bacteria</taxon>
        <taxon>Bacillati</taxon>
        <taxon>Bacillota</taxon>
        <taxon>Clostridia</taxon>
        <taxon>Halanaerobiales</taxon>
        <taxon>Halarsenatibacteraceae</taxon>
        <taxon>Halonatronomonas</taxon>
    </lineage>
</organism>
<dbReference type="InterPro" id="IPR009825">
    <property type="entry name" value="ECF_substrate-spec-like"/>
</dbReference>
<dbReference type="Gene3D" id="1.10.1760.20">
    <property type="match status" value="1"/>
</dbReference>
<keyword evidence="3" id="KW-1185">Reference proteome</keyword>
<dbReference type="GO" id="GO:0016020">
    <property type="term" value="C:membrane"/>
    <property type="evidence" value="ECO:0007669"/>
    <property type="project" value="InterPro"/>
</dbReference>
<dbReference type="NCBIfam" id="TIGR04518">
    <property type="entry name" value="ECF_S_folT_fam"/>
    <property type="match status" value="1"/>
</dbReference>
<dbReference type="RefSeq" id="WP_270455307.1">
    <property type="nucleotide sequence ID" value="NZ_JADPIE010000011.1"/>
</dbReference>
<dbReference type="Proteomes" id="UP000621436">
    <property type="component" value="Unassembled WGS sequence"/>
</dbReference>
<comment type="caution">
    <text evidence="2">The sequence shown here is derived from an EMBL/GenBank/DDBJ whole genome shotgun (WGS) entry which is preliminary data.</text>
</comment>
<feature type="transmembrane region" description="Helical" evidence="1">
    <location>
        <begin position="108"/>
        <end position="130"/>
    </location>
</feature>
<sequence>MKISTKKLVYISILTALAIILTRVFSIRIPFMGVEGVRIGFGALPIVFAGAVLGPAAGAFVGGISDLLGFFINPMGAYMPHFTLTSMLTGLIPGLMICYLFKGKKTFTTLLITIGLTQLITAIIMVPYFMNSLFGVPFSVSLPPRIFSQAFSIPLYAYFTKVLLAYDLMGSVEQCTPISTR</sequence>
<feature type="transmembrane region" description="Helical" evidence="1">
    <location>
        <begin position="39"/>
        <end position="61"/>
    </location>
</feature>
<name>A0A931ASK9_9FIRM</name>
<keyword evidence="1" id="KW-0472">Membrane</keyword>
<evidence type="ECO:0000313" key="2">
    <source>
        <dbReference type="EMBL" id="MBF8438202.1"/>
    </source>
</evidence>
<evidence type="ECO:0000313" key="3">
    <source>
        <dbReference type="Proteomes" id="UP000621436"/>
    </source>
</evidence>
<protein>
    <submittedName>
        <fullName evidence="2">Folate family ECF transporter S component</fullName>
    </submittedName>
</protein>
<keyword evidence="1" id="KW-0812">Transmembrane</keyword>
<evidence type="ECO:0000256" key="1">
    <source>
        <dbReference type="SAM" id="Phobius"/>
    </source>
</evidence>
<dbReference type="EMBL" id="JADPIE010000011">
    <property type="protein sequence ID" value="MBF8438202.1"/>
    <property type="molecule type" value="Genomic_DNA"/>
</dbReference>
<feature type="transmembrane region" description="Helical" evidence="1">
    <location>
        <begin position="81"/>
        <end position="101"/>
    </location>
</feature>
<dbReference type="Pfam" id="PF07155">
    <property type="entry name" value="ECF-ribofla_trS"/>
    <property type="match status" value="1"/>
</dbReference>
<accession>A0A931ASK9</accession>
<gene>
    <name evidence="2" type="ORF">I0Q91_14065</name>
</gene>
<feature type="transmembrane region" description="Helical" evidence="1">
    <location>
        <begin position="7"/>
        <end position="27"/>
    </location>
</feature>
<proteinExistence type="predicted"/>